<dbReference type="SMART" id="SM01192">
    <property type="entry name" value="Enolase_C"/>
    <property type="match status" value="1"/>
</dbReference>
<evidence type="ECO:0000256" key="2">
    <source>
        <dbReference type="ARBA" id="ARBA00009604"/>
    </source>
</evidence>
<dbReference type="Proteomes" id="UP000694563">
    <property type="component" value="Chromosome 8"/>
</dbReference>
<evidence type="ECO:0000313" key="13">
    <source>
        <dbReference type="Proteomes" id="UP000694563"/>
    </source>
</evidence>
<feature type="compositionally biased region" description="Basic and acidic residues" evidence="9">
    <location>
        <begin position="170"/>
        <end position="185"/>
    </location>
</feature>
<dbReference type="InterPro" id="IPR020811">
    <property type="entry name" value="Enolase_N"/>
</dbReference>
<dbReference type="InterPro" id="IPR036849">
    <property type="entry name" value="Enolase-like_C_sf"/>
</dbReference>
<dbReference type="CDD" id="cd22974">
    <property type="entry name" value="DD_ENO4"/>
    <property type="match status" value="1"/>
</dbReference>
<dbReference type="PANTHER" id="PTHR11902">
    <property type="entry name" value="ENOLASE"/>
    <property type="match status" value="1"/>
</dbReference>
<dbReference type="EC" id="4.2.1.11" evidence="3"/>
<dbReference type="GO" id="GO:0000015">
    <property type="term" value="C:phosphopyruvate hydratase complex"/>
    <property type="evidence" value="ECO:0007669"/>
    <property type="project" value="InterPro"/>
</dbReference>
<dbReference type="InterPro" id="IPR000941">
    <property type="entry name" value="Enolase"/>
</dbReference>
<reference evidence="12" key="3">
    <citation type="submission" date="2025-09" db="UniProtKB">
        <authorList>
            <consortium name="Ensembl"/>
        </authorList>
    </citation>
    <scope>IDENTIFICATION</scope>
</reference>
<evidence type="ECO:0000256" key="9">
    <source>
        <dbReference type="SAM" id="MobiDB-lite"/>
    </source>
</evidence>
<keyword evidence="4" id="KW-0324">Glycolysis</keyword>
<evidence type="ECO:0000256" key="5">
    <source>
        <dbReference type="ARBA" id="ARBA00023239"/>
    </source>
</evidence>
<dbReference type="UniPathway" id="UPA00109">
    <property type="reaction ID" value="UER00187"/>
</dbReference>
<dbReference type="GO" id="GO:0004634">
    <property type="term" value="F:phosphopyruvate hydratase activity"/>
    <property type="evidence" value="ECO:0007669"/>
    <property type="project" value="UniProtKB-EC"/>
</dbReference>
<dbReference type="InterPro" id="IPR047500">
    <property type="entry name" value="DD_ENO4"/>
</dbReference>
<protein>
    <recommendedName>
        <fullName evidence="7">Enolase 4</fullName>
        <ecNumber evidence="3">4.2.1.11</ecNumber>
    </recommendedName>
    <alternativeName>
        <fullName evidence="6">2-phospho-D-glycerate hydro-lyase</fullName>
    </alternativeName>
</protein>
<dbReference type="Ensembl" id="ENSCUST00005011239.1">
    <property type="protein sequence ID" value="ENSCUSP00005010784.1"/>
    <property type="gene ID" value="ENSCUSG00005006920.1"/>
</dbReference>
<evidence type="ECO:0000256" key="7">
    <source>
        <dbReference type="ARBA" id="ARBA00034855"/>
    </source>
</evidence>
<keyword evidence="13" id="KW-1185">Reference proteome</keyword>
<dbReference type="AlphaFoldDB" id="A0A8C3Y2I0"/>
<evidence type="ECO:0000259" key="11">
    <source>
        <dbReference type="SMART" id="SM01193"/>
    </source>
</evidence>
<evidence type="ECO:0000313" key="12">
    <source>
        <dbReference type="Ensembl" id="ENSCUSP00005010784.1"/>
    </source>
</evidence>
<reference evidence="12" key="1">
    <citation type="submission" date="2020-10" db="EMBL/GenBank/DDBJ databases">
        <title>Catharus ustulatus (Swainson's thrush) genome, bCatUst1, primary haplotype v2.</title>
        <authorList>
            <person name="Delmore K."/>
            <person name="Vafadar M."/>
            <person name="Formenti G."/>
            <person name="Chow W."/>
            <person name="Pelan S."/>
            <person name="Howe K."/>
            <person name="Rhie A."/>
            <person name="Mountcastle J."/>
            <person name="Haase B."/>
            <person name="Fedrigo O."/>
            <person name="Jarvis E.D."/>
        </authorList>
    </citation>
    <scope>NUCLEOTIDE SEQUENCE [LARGE SCALE GENOMIC DNA]</scope>
</reference>
<dbReference type="Gene3D" id="3.20.20.120">
    <property type="entry name" value="Enolase-like C-terminal domain"/>
    <property type="match status" value="2"/>
</dbReference>
<accession>A0A8C3Y2I0</accession>
<dbReference type="SMART" id="SM01193">
    <property type="entry name" value="Enolase_N"/>
    <property type="match status" value="1"/>
</dbReference>
<dbReference type="SUPFAM" id="SSF54826">
    <property type="entry name" value="Enolase N-terminal domain-like"/>
    <property type="match status" value="1"/>
</dbReference>
<evidence type="ECO:0000256" key="3">
    <source>
        <dbReference type="ARBA" id="ARBA00012058"/>
    </source>
</evidence>
<dbReference type="Pfam" id="PF00113">
    <property type="entry name" value="Enolase_C"/>
    <property type="match status" value="1"/>
</dbReference>
<evidence type="ECO:0000256" key="1">
    <source>
        <dbReference type="ARBA" id="ARBA00005031"/>
    </source>
</evidence>
<evidence type="ECO:0000256" key="4">
    <source>
        <dbReference type="ARBA" id="ARBA00023152"/>
    </source>
</evidence>
<comment type="pathway">
    <text evidence="1">Carbohydrate degradation; glycolysis; pyruvate from D-glyceraldehyde 3-phosphate: step 4/5.</text>
</comment>
<comment type="similarity">
    <text evidence="2">Belongs to the enolase family.</text>
</comment>
<dbReference type="GO" id="GO:0000287">
    <property type="term" value="F:magnesium ion binding"/>
    <property type="evidence" value="ECO:0007669"/>
    <property type="project" value="InterPro"/>
</dbReference>
<proteinExistence type="inferred from homology"/>
<dbReference type="InterPro" id="IPR020810">
    <property type="entry name" value="Enolase_C"/>
</dbReference>
<dbReference type="Gene3D" id="3.30.390.10">
    <property type="entry name" value="Enolase-like, N-terminal domain"/>
    <property type="match status" value="1"/>
</dbReference>
<evidence type="ECO:0000256" key="8">
    <source>
        <dbReference type="ARBA" id="ARBA00048333"/>
    </source>
</evidence>
<evidence type="ECO:0000259" key="10">
    <source>
        <dbReference type="SMART" id="SM01192"/>
    </source>
</evidence>
<dbReference type="InterPro" id="IPR029017">
    <property type="entry name" value="Enolase-like_N"/>
</dbReference>
<comment type="catalytic activity">
    <reaction evidence="8">
        <text>(2R)-2-phosphoglycerate = phosphoenolpyruvate + H2O</text>
        <dbReference type="Rhea" id="RHEA:10164"/>
        <dbReference type="ChEBI" id="CHEBI:15377"/>
        <dbReference type="ChEBI" id="CHEBI:58289"/>
        <dbReference type="ChEBI" id="CHEBI:58702"/>
        <dbReference type="EC" id="4.2.1.11"/>
    </reaction>
</comment>
<dbReference type="GO" id="GO:0006096">
    <property type="term" value="P:glycolytic process"/>
    <property type="evidence" value="ECO:0007669"/>
    <property type="project" value="UniProtKB-UniPathway"/>
</dbReference>
<organism evidence="12 13">
    <name type="scientific">Catharus ustulatus</name>
    <name type="common">Russet-backed thrush</name>
    <name type="synonym">Hylocichla ustulatus</name>
    <dbReference type="NCBI Taxonomy" id="91951"/>
    <lineage>
        <taxon>Eukaryota</taxon>
        <taxon>Metazoa</taxon>
        <taxon>Chordata</taxon>
        <taxon>Craniata</taxon>
        <taxon>Vertebrata</taxon>
        <taxon>Euteleostomi</taxon>
        <taxon>Archelosauria</taxon>
        <taxon>Archosauria</taxon>
        <taxon>Dinosauria</taxon>
        <taxon>Saurischia</taxon>
        <taxon>Theropoda</taxon>
        <taxon>Coelurosauria</taxon>
        <taxon>Aves</taxon>
        <taxon>Neognathae</taxon>
        <taxon>Neoaves</taxon>
        <taxon>Telluraves</taxon>
        <taxon>Australaves</taxon>
        <taxon>Passeriformes</taxon>
        <taxon>Turdidae</taxon>
        <taxon>Catharus</taxon>
    </lineage>
</organism>
<name>A0A8C3Y2I0_CATUS</name>
<dbReference type="PANTHER" id="PTHR11902:SF30">
    <property type="entry name" value="ENOLASE 4"/>
    <property type="match status" value="1"/>
</dbReference>
<keyword evidence="5" id="KW-0456">Lyase</keyword>
<evidence type="ECO:0000256" key="6">
    <source>
        <dbReference type="ARBA" id="ARBA00031125"/>
    </source>
</evidence>
<feature type="region of interest" description="Disordered" evidence="9">
    <location>
        <begin position="170"/>
        <end position="224"/>
    </location>
</feature>
<dbReference type="SUPFAM" id="SSF51604">
    <property type="entry name" value="Enolase C-terminal domain-like"/>
    <property type="match status" value="1"/>
</dbReference>
<sequence>GDLEGHGRAGEQLGRLRREAAEYYRGLRVPERLEQALNELFLQRPEDLYGELANYFSKFSKAPVICKLVGRKLFNGVGQPTLEVEIYCTVKNYEKRICSTVMATHSQIPENALPETIEADEKERNECVHTAVEWVNESLNTMLRHLDPTDQCQADKMLGEYFANKVEEKKEIERQEKERQEEEAAKATPSVRSGSTPKQKKGGKPAKSSVEVTPSPPAEPAESALRGSLAIGGTSLAVAKAGATISHVPLYLYTALLKHHQESPKEMTLPLPMVTLLNCEKNSPTKLKLVKEVMVIPPVELSLKQVLFPFLINVIDIILTTYIHNYIGLFNIPPTLKISHLGCLTIGYDSLEQLLLQMQIACHNIGLQLGKDMYLAINCAAHELMDHVSYFSILIFLGFKINVALLTPFFKVDREQWSSICFALGSKCYVIAEDAATQISKLKTEQNINIARCSGIVLKYINETKVSDLLELTGILDGQRHITILGSPDGESSDESLVDLAVGLGARFLKLGGLCRGERVAKYNRLLAIEEELAANGALRTSFFLTFQNKDMQSEGEAERQGEEERKERVCRNCIMYS</sequence>
<feature type="domain" description="Enolase N-terminal" evidence="11">
    <location>
        <begin position="65"/>
        <end position="254"/>
    </location>
</feature>
<feature type="domain" description="Enolase C-terminal TIM barrel" evidence="10">
    <location>
        <begin position="266"/>
        <end position="543"/>
    </location>
</feature>
<reference evidence="12" key="2">
    <citation type="submission" date="2025-08" db="UniProtKB">
        <authorList>
            <consortium name="Ensembl"/>
        </authorList>
    </citation>
    <scope>IDENTIFICATION</scope>
</reference>